<keyword evidence="2" id="KW-1185">Reference proteome</keyword>
<gene>
    <name evidence="1" type="ORF">MCOR33_010446</name>
</gene>
<reference evidence="1" key="1">
    <citation type="submission" date="2021-01" db="EMBL/GenBank/DDBJ databases">
        <title>Deciphering the adaptive evolutionary patterns associated with biogeogrpahic diversity in the finger millet blast pathogen Magnaporthe oryzae in Eastern Africa.</title>
        <authorList>
            <person name="Onyema G."/>
            <person name="Shittu T.A."/>
            <person name="Dodsworth S."/>
            <person name="Devilliers S."/>
            <person name="Muthumeenakshi S."/>
            <person name="Sreenivasaprasad S."/>
        </authorList>
    </citation>
    <scope>NUCLEOTIDE SEQUENCE</scope>
    <source>
        <strain evidence="1">D15/s37</strain>
    </source>
</reference>
<sequence length="149" mass="16495">MSQKIIEITSQKESKSSAAVHLLPCTIHHDGPVDQVQSYWKPTESQDGKKTAFFRGRKLHGKAIRVPEGYKGIVVEKGPEDGPAETRADEPVTVDVDAEEKVATTALDTKAEFEEMVIWGHESTADASSDPYVRGVEEWVSLTEQVHSY</sequence>
<organism evidence="1 2">
    <name type="scientific">Pyricularia grisea</name>
    <name type="common">Crabgrass-specific blast fungus</name>
    <name type="synonym">Magnaporthe grisea</name>
    <dbReference type="NCBI Taxonomy" id="148305"/>
    <lineage>
        <taxon>Eukaryota</taxon>
        <taxon>Fungi</taxon>
        <taxon>Dikarya</taxon>
        <taxon>Ascomycota</taxon>
        <taxon>Pezizomycotina</taxon>
        <taxon>Sordariomycetes</taxon>
        <taxon>Sordariomycetidae</taxon>
        <taxon>Magnaporthales</taxon>
        <taxon>Pyriculariaceae</taxon>
        <taxon>Pyricularia</taxon>
    </lineage>
</organism>
<dbReference type="Pfam" id="PF08615">
    <property type="entry name" value="RNase_H2_suC"/>
    <property type="match status" value="1"/>
</dbReference>
<dbReference type="PANTHER" id="PTHR47204:SF1">
    <property type="entry name" value="RIBONUCLEASE H2 SUBUNIT C"/>
    <property type="match status" value="1"/>
</dbReference>
<dbReference type="Proteomes" id="UP001059893">
    <property type="component" value="Unassembled WGS sequence"/>
</dbReference>
<dbReference type="InterPro" id="IPR013924">
    <property type="entry name" value="RNase_H2_suC"/>
</dbReference>
<comment type="caution">
    <text evidence="1">The sequence shown here is derived from an EMBL/GenBank/DDBJ whole genome shotgun (WGS) entry which is preliminary data.</text>
</comment>
<dbReference type="PANTHER" id="PTHR47204">
    <property type="entry name" value="OS02G0168900 PROTEIN"/>
    <property type="match status" value="1"/>
</dbReference>
<dbReference type="Gene3D" id="2.40.128.680">
    <property type="match status" value="1"/>
</dbReference>
<evidence type="ECO:0000313" key="2">
    <source>
        <dbReference type="Proteomes" id="UP001059893"/>
    </source>
</evidence>
<evidence type="ECO:0000313" key="1">
    <source>
        <dbReference type="EMBL" id="KAI6291671.1"/>
    </source>
</evidence>
<accession>A0ABQ8N5L2</accession>
<protein>
    <submittedName>
        <fullName evidence="1">Uncharacterized protein</fullName>
    </submittedName>
</protein>
<dbReference type="CDD" id="cd09271">
    <property type="entry name" value="RNase_H2-C"/>
    <property type="match status" value="1"/>
</dbReference>
<proteinExistence type="predicted"/>
<name>A0ABQ8N5L2_PYRGI</name>
<dbReference type="EMBL" id="JABSND010000345">
    <property type="protein sequence ID" value="KAI6291671.1"/>
    <property type="molecule type" value="Genomic_DNA"/>
</dbReference>